<proteinExistence type="predicted"/>
<organism evidence="2 3">
    <name type="scientific">Perkinsus olseni</name>
    <name type="common">Perkinsus atlanticus</name>
    <dbReference type="NCBI Taxonomy" id="32597"/>
    <lineage>
        <taxon>Eukaryota</taxon>
        <taxon>Sar</taxon>
        <taxon>Alveolata</taxon>
        <taxon>Perkinsozoa</taxon>
        <taxon>Perkinsea</taxon>
        <taxon>Perkinsida</taxon>
        <taxon>Perkinsidae</taxon>
        <taxon>Perkinsus</taxon>
    </lineage>
</organism>
<comment type="caution">
    <text evidence="2">The sequence shown here is derived from an EMBL/GenBank/DDBJ whole genome shotgun (WGS) entry which is preliminary data.</text>
</comment>
<protein>
    <submittedName>
        <fullName evidence="2">Uncharacterized protein</fullName>
    </submittedName>
</protein>
<keyword evidence="1" id="KW-0732">Signal</keyword>
<dbReference type="Proteomes" id="UP000553632">
    <property type="component" value="Unassembled WGS sequence"/>
</dbReference>
<reference evidence="2 3" key="1">
    <citation type="submission" date="2020-04" db="EMBL/GenBank/DDBJ databases">
        <title>Perkinsus olseni comparative genomics.</title>
        <authorList>
            <person name="Bogema D.R."/>
        </authorList>
    </citation>
    <scope>NUCLEOTIDE SEQUENCE [LARGE SCALE GENOMIC DNA]</scope>
    <source>
        <strain evidence="2 3">ATCC PRA-207</strain>
    </source>
</reference>
<evidence type="ECO:0000256" key="1">
    <source>
        <dbReference type="SAM" id="SignalP"/>
    </source>
</evidence>
<feature type="signal peptide" evidence="1">
    <location>
        <begin position="1"/>
        <end position="18"/>
    </location>
</feature>
<dbReference type="EMBL" id="JABANO010014127">
    <property type="protein sequence ID" value="KAF4739109.1"/>
    <property type="molecule type" value="Genomic_DNA"/>
</dbReference>
<dbReference type="AlphaFoldDB" id="A0A7J6T1J3"/>
<gene>
    <name evidence="2" type="ORF">FOZ63_012490</name>
</gene>
<evidence type="ECO:0000313" key="2">
    <source>
        <dbReference type="EMBL" id="KAF4739109.1"/>
    </source>
</evidence>
<feature type="non-terminal residue" evidence="2">
    <location>
        <position position="1"/>
    </location>
</feature>
<name>A0A7J6T1J3_PEROL</name>
<accession>A0A7J6T1J3</accession>
<sequence length="259" mass="28053">MLPSSLPIICLALALALGSTTQGVREVSHLPSFSNILVNRAIREDVLRSGVLNSSTVAYLSGLPESALASVPDTTRVLSDIHEVIFREGGYGDPLTVSEMVCPERSPRPAAFGQYVSVYIFPEGLSRFKLQLSGLRSAPAEPQVFTIRRSSSIEESYELLLAGAGAQASRRGSPADIIVESLCKMVQEDVQLGEKDGGNVHLRRQGTRVLQRSGDWKTIPFVEAQKMIDTNVSATVLMASLTLPTHPKKLNLPNADDLR</sequence>
<evidence type="ECO:0000313" key="3">
    <source>
        <dbReference type="Proteomes" id="UP000553632"/>
    </source>
</evidence>
<feature type="chain" id="PRO_5029702944" evidence="1">
    <location>
        <begin position="19"/>
        <end position="259"/>
    </location>
</feature>
<keyword evidence="3" id="KW-1185">Reference proteome</keyword>